<organism evidence="3 4">
    <name type="scientific">Cupriavidus alkaliphilus</name>
    <dbReference type="NCBI Taxonomy" id="942866"/>
    <lineage>
        <taxon>Bacteria</taxon>
        <taxon>Pseudomonadati</taxon>
        <taxon>Pseudomonadota</taxon>
        <taxon>Betaproteobacteria</taxon>
        <taxon>Burkholderiales</taxon>
        <taxon>Burkholderiaceae</taxon>
        <taxon>Cupriavidus</taxon>
    </lineage>
</organism>
<feature type="transmembrane region" description="Helical" evidence="2">
    <location>
        <begin position="39"/>
        <end position="57"/>
    </location>
</feature>
<dbReference type="AlphaFoldDB" id="A0A7W4VDA6"/>
<evidence type="ECO:0000256" key="1">
    <source>
        <dbReference type="SAM" id="MobiDB-lite"/>
    </source>
</evidence>
<evidence type="ECO:0008006" key="5">
    <source>
        <dbReference type="Google" id="ProtNLM"/>
    </source>
</evidence>
<evidence type="ECO:0000313" key="3">
    <source>
        <dbReference type="EMBL" id="MBB3009174.1"/>
    </source>
</evidence>
<accession>A0A7W4VDA6</accession>
<dbReference type="RefSeq" id="WP_183299861.1">
    <property type="nucleotide sequence ID" value="NZ_JACHWF010000004.1"/>
</dbReference>
<evidence type="ECO:0000256" key="2">
    <source>
        <dbReference type="SAM" id="Phobius"/>
    </source>
</evidence>
<dbReference type="Proteomes" id="UP000578036">
    <property type="component" value="Unassembled WGS sequence"/>
</dbReference>
<feature type="transmembrane region" description="Helical" evidence="2">
    <location>
        <begin position="9"/>
        <end position="27"/>
    </location>
</feature>
<evidence type="ECO:0000313" key="4">
    <source>
        <dbReference type="Proteomes" id="UP000578036"/>
    </source>
</evidence>
<keyword evidence="2" id="KW-0472">Membrane</keyword>
<dbReference type="EMBL" id="JACHWF010000004">
    <property type="protein sequence ID" value="MBB3009174.1"/>
    <property type="molecule type" value="Genomic_DNA"/>
</dbReference>
<protein>
    <recommendedName>
        <fullName evidence="5">Transmembrane protein</fullName>
    </recommendedName>
</protein>
<reference evidence="3 4" key="1">
    <citation type="submission" date="2020-08" db="EMBL/GenBank/DDBJ databases">
        <title>Genomic Encyclopedia of Type Strains, Phase IV (KMG-V): Genome sequencing to study the core and pangenomes of soil and plant-associated prokaryotes.</title>
        <authorList>
            <person name="Whitman W."/>
        </authorList>
    </citation>
    <scope>NUCLEOTIDE SEQUENCE [LARGE SCALE GENOMIC DNA]</scope>
    <source>
        <strain evidence="3 4">SLV-2362</strain>
    </source>
</reference>
<keyword evidence="4" id="KW-1185">Reference proteome</keyword>
<gene>
    <name evidence="3" type="ORF">FHX61_003847</name>
</gene>
<sequence length="505" mass="52061">MFPRLIKSTLILFAVLAVVWVATIAWWQSINRMPTTTDIVTHLVLMPAGMVAAYLVIKRALDGIRNNVAAASQAPSTAPPGATDNATDGTRPQSEDPTRTWRAALLASAVRTPAGNAPDALVEAAKAGNRPGLVALDGLPGPVFAAQIESLDIDSLRTEFAARTPDLAWDDEALRALALAAEVTDELGMQAAVYAPAGQDMAVPDSTAPLVATMLLPRGWPETRQAAAGDWLRERLSQYWPAARLTLEATAARGDGDALLLLDRATQAVNRPVDGTPALRMLVAADSLIGANAVEALELEDQLFSARCPHGRTPGEAAAGVLLGAHQPAARATETDADGDTDADAQSAPILIARTAMSRLDAPTADRGQPRLEALAQAVTQAIETIAGKAEAAPQDAADTAPQSEEAPPAVATIVTDTGVHPVRTVEIAQVVSTRFPTLDPVADLLALGLPCGYAGAAGALLPVVVAHQLALDGGRPVLALSAGDAQQRGAVAVLPAGPVAPDPA</sequence>
<feature type="region of interest" description="Disordered" evidence="1">
    <location>
        <begin position="71"/>
        <end position="98"/>
    </location>
</feature>
<keyword evidence="2" id="KW-0812">Transmembrane</keyword>
<keyword evidence="2" id="KW-1133">Transmembrane helix</keyword>
<feature type="compositionally biased region" description="Low complexity" evidence="1">
    <location>
        <begin position="71"/>
        <end position="83"/>
    </location>
</feature>
<name>A0A7W4VDA6_9BURK</name>
<proteinExistence type="predicted"/>
<comment type="caution">
    <text evidence="3">The sequence shown here is derived from an EMBL/GenBank/DDBJ whole genome shotgun (WGS) entry which is preliminary data.</text>
</comment>